<evidence type="ECO:0000256" key="1">
    <source>
        <dbReference type="SAM" id="MobiDB-lite"/>
    </source>
</evidence>
<name>A0A9W7FBD1_9STRA</name>
<organism evidence="2 3">
    <name type="scientific">Triparma retinervis</name>
    <dbReference type="NCBI Taxonomy" id="2557542"/>
    <lineage>
        <taxon>Eukaryota</taxon>
        <taxon>Sar</taxon>
        <taxon>Stramenopiles</taxon>
        <taxon>Ochrophyta</taxon>
        <taxon>Bolidophyceae</taxon>
        <taxon>Parmales</taxon>
        <taxon>Triparmaceae</taxon>
        <taxon>Triparma</taxon>
    </lineage>
</organism>
<feature type="compositionally biased region" description="Basic and acidic residues" evidence="1">
    <location>
        <begin position="94"/>
        <end position="105"/>
    </location>
</feature>
<keyword evidence="3" id="KW-1185">Reference proteome</keyword>
<protein>
    <submittedName>
        <fullName evidence="2">Uncharacterized protein</fullName>
    </submittedName>
</protein>
<feature type="compositionally biased region" description="Polar residues" evidence="1">
    <location>
        <begin position="130"/>
        <end position="144"/>
    </location>
</feature>
<proteinExistence type="predicted"/>
<dbReference type="EMBL" id="BRXZ01000295">
    <property type="protein sequence ID" value="GMI09054.1"/>
    <property type="molecule type" value="Genomic_DNA"/>
</dbReference>
<evidence type="ECO:0000313" key="3">
    <source>
        <dbReference type="Proteomes" id="UP001165082"/>
    </source>
</evidence>
<accession>A0A9W7FBD1</accession>
<dbReference type="AlphaFoldDB" id="A0A9W7FBD1"/>
<dbReference type="Proteomes" id="UP001165082">
    <property type="component" value="Unassembled WGS sequence"/>
</dbReference>
<evidence type="ECO:0000313" key="2">
    <source>
        <dbReference type="EMBL" id="GMI09054.1"/>
    </source>
</evidence>
<dbReference type="OrthoDB" id="10417454at2759"/>
<gene>
    <name evidence="2" type="ORF">TrRE_jg4359</name>
</gene>
<comment type="caution">
    <text evidence="2">The sequence shown here is derived from an EMBL/GenBank/DDBJ whole genome shotgun (WGS) entry which is preliminary data.</text>
</comment>
<feature type="region of interest" description="Disordered" evidence="1">
    <location>
        <begin position="94"/>
        <end position="150"/>
    </location>
</feature>
<sequence>MAALLRKKSTLPLATPPQLQAYIAGLESKVSVLTLKLEGTREDLESCRKELTEVKAVNQSVMKKKDASLSQLRSRYAELRTKWEEAESRLAEKMEREKKEKERMSLKFGRGARGAAARREGRGGAMGGQRPTNGNARANGTARTYKTKNHTTKYATNRRGSAPVVEVDLSLEPDAEGEGIAEAKFEAERCTIENGKWTSSGVFEVDFSL</sequence>
<reference evidence="2" key="1">
    <citation type="submission" date="2022-07" db="EMBL/GenBank/DDBJ databases">
        <title>Genome analysis of Parmales, a sister group of diatoms, reveals the evolutionary specialization of diatoms from phago-mixotrophs to photoautotrophs.</title>
        <authorList>
            <person name="Ban H."/>
            <person name="Sato S."/>
            <person name="Yoshikawa S."/>
            <person name="Kazumasa Y."/>
            <person name="Nakamura Y."/>
            <person name="Ichinomiya M."/>
            <person name="Saitoh K."/>
            <person name="Sato N."/>
            <person name="Blanc-Mathieu R."/>
            <person name="Endo H."/>
            <person name="Kuwata A."/>
            <person name="Ogata H."/>
        </authorList>
    </citation>
    <scope>NUCLEOTIDE SEQUENCE</scope>
</reference>